<dbReference type="SUPFAM" id="SSF89360">
    <property type="entry name" value="HesB-like domain"/>
    <property type="match status" value="1"/>
</dbReference>
<reference evidence="2 3" key="1">
    <citation type="submission" date="2019-09" db="EMBL/GenBank/DDBJ databases">
        <title>Draft genome sequence of Bacillus sp. JC-7.</title>
        <authorList>
            <person name="Tanaka N."/>
            <person name="Shiwa Y."/>
            <person name="Fujita N."/>
            <person name="Tanasupawat S."/>
        </authorList>
    </citation>
    <scope>NUCLEOTIDE SEQUENCE [LARGE SCALE GENOMIC DNA]</scope>
    <source>
        <strain evidence="2 3">JC-7</strain>
    </source>
</reference>
<dbReference type="EMBL" id="BKZQ01000035">
    <property type="protein sequence ID" value="GER71075.1"/>
    <property type="molecule type" value="Genomic_DNA"/>
</dbReference>
<feature type="domain" description="Core" evidence="1">
    <location>
        <begin position="2"/>
        <end position="105"/>
    </location>
</feature>
<proteinExistence type="predicted"/>
<dbReference type="InterPro" id="IPR035903">
    <property type="entry name" value="HesB-like_dom_sf"/>
</dbReference>
<dbReference type="Proteomes" id="UP000391919">
    <property type="component" value="Unassembled WGS sequence"/>
</dbReference>
<dbReference type="RefSeq" id="WP_151681447.1">
    <property type="nucleotide sequence ID" value="NZ_BKZP01000036.1"/>
</dbReference>
<dbReference type="Pfam" id="PF01521">
    <property type="entry name" value="Fe-S_biosyn"/>
    <property type="match status" value="1"/>
</dbReference>
<comment type="caution">
    <text evidence="2">The sequence shown here is derived from an EMBL/GenBank/DDBJ whole genome shotgun (WGS) entry which is preliminary data.</text>
</comment>
<organism evidence="2 3">
    <name type="scientific">Weizmannia acidilactici</name>
    <dbReference type="NCBI Taxonomy" id="2607726"/>
    <lineage>
        <taxon>Bacteria</taxon>
        <taxon>Bacillati</taxon>
        <taxon>Bacillota</taxon>
        <taxon>Bacilli</taxon>
        <taxon>Bacillales</taxon>
        <taxon>Bacillaceae</taxon>
        <taxon>Heyndrickxia</taxon>
    </lineage>
</organism>
<evidence type="ECO:0000313" key="2">
    <source>
        <dbReference type="EMBL" id="GER71075.1"/>
    </source>
</evidence>
<name>A0A5J4JK63_9BACI</name>
<gene>
    <name evidence="2" type="primary">yqkB</name>
    <name evidence="2" type="ORF">BpJC7_23780</name>
</gene>
<accession>A0A5J4JK63</accession>
<dbReference type="Gene3D" id="2.60.300.12">
    <property type="entry name" value="HesB-like domain"/>
    <property type="match status" value="1"/>
</dbReference>
<sequence length="112" mass="12266">MISITDAAIAYLEGEAPQKEAVLRLLYDSEGCGCGTDGVPVLMLTDKDHLEKSEQMMETNGMPVAIEKSDLIYFGGDLTIDYAPESNTFVLKSSDEILGRNVPLIKPLKQQE</sequence>
<keyword evidence="3" id="KW-1185">Reference proteome</keyword>
<evidence type="ECO:0000259" key="1">
    <source>
        <dbReference type="Pfam" id="PF01521"/>
    </source>
</evidence>
<dbReference type="AlphaFoldDB" id="A0A5J4JK63"/>
<evidence type="ECO:0000313" key="3">
    <source>
        <dbReference type="Proteomes" id="UP000391919"/>
    </source>
</evidence>
<protein>
    <recommendedName>
        <fullName evidence="1">Core domain-containing protein</fullName>
    </recommendedName>
</protein>
<dbReference type="InterPro" id="IPR000361">
    <property type="entry name" value="ATAP_core_dom"/>
</dbReference>